<sequence length="935" mass="102885">MKTDVIEGSRDGYRRPEVSLEAPAVKSARGCHSGCREVGTGNPLVSVPWFMDLRQRSVTPEVAEACRYSAWVDGSRRCARWLRNLVVTCRPPGRFKLPRIYVLSGACTSLGFHWDQNQSNTPSGNSMVLWMECKLAWLSSLLMGCLPSGCSSAFRLYWCAQNGWPLSVCVDLTYESQRGSPQSCTRRPGLSATVSAAGWSTGGAISRCAQELVGRFRCGSGCSAAGSLIFSSSEILTGCVGLRVGTKLSVTTFFPIVGLRAGSWREVLGLPGLRVCTSAGCFTVAGRWLAHVVLSAGCGLEILCRPTRYRKFQAAPSSPHNIGLVIPYLTSLPARARCSRKPLTTGGQIRTIEPYGPPSCNYWVWYRNQSQAVALEQIPPPTPRCSGRDSTQVYCLSLVGGVSSGCGSAVLSPELGNRITAGCDGVCLVLMTSVLRRVLRWYSSHGGFVSGEDRVVQQGVPFWSDKARRGVLARLRSVMTQKGSDDLKVLRQHCNTEYIGLTTNILRQRMNGHRADTKQFMAGYIHNLQDKPVAVHAASHNNDFNSCYSTRVTPVSVGSHVMELRKSRGLVTQQLVTLQNWSSMFVWQSELHFMTYLHGNYLLTQPLFLLVSSGTRDWSLGKRGAATGSAAWGPQRAAGPAGSEPQVGYSQWYRKPLVKSLNNRMRLTSGLVGWLKEGAGEELEVEDTPVGGCLELIPMELDCRWQLALGCKSIVALFVDLHFAPLLWVYGVEVGTKVCYTKDYAKPTAVELNYSNRRCTMLWWVRWVTPDVCQRHGCGPKGPDLQNQAPTHKVVKQAAEYQLARQELCACLSGRLAGGPFCSLHPVEYLRAGAPLVVPKATISRLPWMGNVRLVSLLLKEIENWWMAQVPQRELLQGLDPLGVLTVQSSGFWLMIQCLPTRYRRFQVTPSGLQNLGLEIPYLTSAPCTSPLRTE</sequence>
<accession>A0ABQ9H9N9</accession>
<name>A0ABQ9H9N9_9NEOP</name>
<comment type="caution">
    <text evidence="1">The sequence shown here is derived from an EMBL/GenBank/DDBJ whole genome shotgun (WGS) entry which is preliminary data.</text>
</comment>
<protein>
    <submittedName>
        <fullName evidence="1">Uncharacterized protein</fullName>
    </submittedName>
</protein>
<gene>
    <name evidence="1" type="ORF">PR048_017458</name>
</gene>
<organism evidence="1 2">
    <name type="scientific">Dryococelus australis</name>
    <dbReference type="NCBI Taxonomy" id="614101"/>
    <lineage>
        <taxon>Eukaryota</taxon>
        <taxon>Metazoa</taxon>
        <taxon>Ecdysozoa</taxon>
        <taxon>Arthropoda</taxon>
        <taxon>Hexapoda</taxon>
        <taxon>Insecta</taxon>
        <taxon>Pterygota</taxon>
        <taxon>Neoptera</taxon>
        <taxon>Polyneoptera</taxon>
        <taxon>Phasmatodea</taxon>
        <taxon>Verophasmatodea</taxon>
        <taxon>Anareolatae</taxon>
        <taxon>Phasmatidae</taxon>
        <taxon>Eurycanthinae</taxon>
        <taxon>Dryococelus</taxon>
    </lineage>
</organism>
<evidence type="ECO:0000313" key="2">
    <source>
        <dbReference type="Proteomes" id="UP001159363"/>
    </source>
</evidence>
<proteinExistence type="predicted"/>
<dbReference type="Proteomes" id="UP001159363">
    <property type="component" value="Chromosome 5"/>
</dbReference>
<reference evidence="1 2" key="1">
    <citation type="submission" date="2023-02" db="EMBL/GenBank/DDBJ databases">
        <title>LHISI_Scaffold_Assembly.</title>
        <authorList>
            <person name="Stuart O.P."/>
            <person name="Cleave R."/>
            <person name="Magrath M.J.L."/>
            <person name="Mikheyev A.S."/>
        </authorList>
    </citation>
    <scope>NUCLEOTIDE SEQUENCE [LARGE SCALE GENOMIC DNA]</scope>
    <source>
        <strain evidence="1">Daus_M_001</strain>
        <tissue evidence="1">Leg muscle</tissue>
    </source>
</reference>
<keyword evidence="2" id="KW-1185">Reference proteome</keyword>
<dbReference type="EMBL" id="JARBHB010000006">
    <property type="protein sequence ID" value="KAJ8880985.1"/>
    <property type="molecule type" value="Genomic_DNA"/>
</dbReference>
<evidence type="ECO:0000313" key="1">
    <source>
        <dbReference type="EMBL" id="KAJ8880985.1"/>
    </source>
</evidence>